<dbReference type="GO" id="GO:0005829">
    <property type="term" value="C:cytosol"/>
    <property type="evidence" value="ECO:0007669"/>
    <property type="project" value="TreeGrafter"/>
</dbReference>
<keyword evidence="6 13" id="KW-0862">Zinc</keyword>
<evidence type="ECO:0000256" key="12">
    <source>
        <dbReference type="NCBIfam" id="TIGR00416"/>
    </source>
</evidence>
<evidence type="ECO:0000256" key="10">
    <source>
        <dbReference type="ARBA" id="ARBA00023204"/>
    </source>
</evidence>
<reference evidence="15 16" key="1">
    <citation type="submission" date="2008-06" db="EMBL/GenBank/DDBJ databases">
        <title>Complete sequence of Chloroherpeton thalassium ATCC 35110.</title>
        <authorList>
            <consortium name="US DOE Joint Genome Institute"/>
            <person name="Lucas S."/>
            <person name="Copeland A."/>
            <person name="Lapidus A."/>
            <person name="Glavina del Rio T."/>
            <person name="Dalin E."/>
            <person name="Tice H."/>
            <person name="Bruce D."/>
            <person name="Goodwin L."/>
            <person name="Pitluck S."/>
            <person name="Schmutz J."/>
            <person name="Larimer F."/>
            <person name="Land M."/>
            <person name="Hauser L."/>
            <person name="Kyrpides N."/>
            <person name="Mikhailova N."/>
            <person name="Liu Z."/>
            <person name="Li T."/>
            <person name="Zhao F."/>
            <person name="Overmann J."/>
            <person name="Bryant D.A."/>
            <person name="Richardson P."/>
        </authorList>
    </citation>
    <scope>NUCLEOTIDE SEQUENCE [LARGE SCALE GENOMIC DNA]</scope>
    <source>
        <strain evidence="16">ATCC 35110 / GB-78</strain>
    </source>
</reference>
<keyword evidence="16" id="KW-1185">Reference proteome</keyword>
<comment type="function">
    <text evidence="13">DNA-dependent ATPase involved in processing of recombination intermediates, plays a role in repairing DNA breaks. Stimulates the branch migration of RecA-mediated strand transfer reactions, allowing the 3' invading strand to extend heteroduplex DNA faster. Binds ssDNA in the presence of ADP but not other nucleotides, has ATPase activity that is stimulated by ssDNA and various branched DNA structures, but inhibited by SSB. Does not have RecA's homology-searching function.</text>
</comment>
<evidence type="ECO:0000256" key="9">
    <source>
        <dbReference type="ARBA" id="ARBA00023125"/>
    </source>
</evidence>
<keyword evidence="10 11" id="KW-0234">DNA repair</keyword>
<dbReference type="InterPro" id="IPR027417">
    <property type="entry name" value="P-loop_NTPase"/>
</dbReference>
<dbReference type="Pfam" id="PF13481">
    <property type="entry name" value="AAA_25"/>
    <property type="match status" value="1"/>
</dbReference>
<dbReference type="SMART" id="SM00382">
    <property type="entry name" value="AAA"/>
    <property type="match status" value="1"/>
</dbReference>
<sequence>MAKAKTRYVCSNCGAVSIKYQGKCFECGSWGTLTEESVEPAPTFSQKIHSKHSPNVRVKPKRFSELEDIEEERLSTRIEELDRVLGGGLMTASVVLVGGEPGIGKSTLMLQLAANLVGKSILYISAEESLHQIRNRAYRMNIRSEDILLVSETQLENILDTVAAEKPDVLIVDSIQTIFSIGFESSPGTVTQVRECTSKLMHLAKREGITVFIIGHITKEGTIAGPKVLEHIVDTVLQFEGDNHYRYRILRALKNRFGSTNEIGVFEMTEMGLSEVTNPSEAFLAERSFGVSGSCVCASLEGARPLLVEIQALVSKTNYTVPQRISSGFDQRRLSLLLAVLEKRIGLSMWSQDVFLNAAGGLRLLEPAVELAVCVAIASGMRDIPADSATVAIGEIGLAGELRAVSHIERRIIEAEKLGFERVILPKSNRENLKASRVNKQIEIVFSPTLNHALDAFLS</sequence>
<dbReference type="Pfam" id="PF18073">
    <property type="entry name" value="Zn_ribbon_LapB"/>
    <property type="match status" value="1"/>
</dbReference>
<evidence type="ECO:0000256" key="1">
    <source>
        <dbReference type="ARBA" id="ARBA00022723"/>
    </source>
</evidence>
<comment type="similarity">
    <text evidence="11 13">Belongs to the RecA family. RadA subfamily.</text>
</comment>
<dbReference type="OrthoDB" id="9803906at2"/>
<keyword evidence="2 11" id="KW-0547">Nucleotide-binding</keyword>
<dbReference type="NCBIfam" id="TIGR00416">
    <property type="entry name" value="sms"/>
    <property type="match status" value="1"/>
</dbReference>
<dbReference type="PANTHER" id="PTHR32472">
    <property type="entry name" value="DNA REPAIR PROTEIN RADA"/>
    <property type="match status" value="1"/>
</dbReference>
<dbReference type="SUPFAM" id="SSF52540">
    <property type="entry name" value="P-loop containing nucleoside triphosphate hydrolases"/>
    <property type="match status" value="1"/>
</dbReference>
<keyword evidence="5" id="KW-0378">Hydrolase</keyword>
<keyword evidence="15" id="KW-0489">Methyltransferase</keyword>
<feature type="region of interest" description="Lon-protease-like" evidence="11">
    <location>
        <begin position="353"/>
        <end position="459"/>
    </location>
</feature>
<evidence type="ECO:0000256" key="8">
    <source>
        <dbReference type="ARBA" id="ARBA00023016"/>
    </source>
</evidence>
<protein>
    <recommendedName>
        <fullName evidence="11 12">DNA repair protein RadA</fullName>
    </recommendedName>
</protein>
<dbReference type="Gene3D" id="3.30.230.10">
    <property type="match status" value="1"/>
</dbReference>
<dbReference type="AlphaFoldDB" id="B3QT35"/>
<comment type="function">
    <text evidence="11">Plays a role in repairing double-strand DNA breaks, probably involving stabilizing or processing branched DNA or blocked replication forks.</text>
</comment>
<dbReference type="SUPFAM" id="SSF54211">
    <property type="entry name" value="Ribosomal protein S5 domain 2-like"/>
    <property type="match status" value="1"/>
</dbReference>
<dbReference type="FunFam" id="3.40.50.300:FF:000050">
    <property type="entry name" value="DNA repair protein RadA"/>
    <property type="match status" value="1"/>
</dbReference>
<dbReference type="GO" id="GO:0008168">
    <property type="term" value="F:methyltransferase activity"/>
    <property type="evidence" value="ECO:0007669"/>
    <property type="project" value="UniProtKB-KW"/>
</dbReference>
<dbReference type="EMBL" id="CP001100">
    <property type="protein sequence ID" value="ACF14134.1"/>
    <property type="molecule type" value="Genomic_DNA"/>
</dbReference>
<evidence type="ECO:0000256" key="5">
    <source>
        <dbReference type="ARBA" id="ARBA00022801"/>
    </source>
</evidence>
<keyword evidence="3 11" id="KW-0227">DNA damage</keyword>
<dbReference type="Pfam" id="PF13541">
    <property type="entry name" value="ChlI"/>
    <property type="match status" value="1"/>
</dbReference>
<dbReference type="GO" id="GO:0000725">
    <property type="term" value="P:recombinational repair"/>
    <property type="evidence" value="ECO:0007669"/>
    <property type="project" value="UniProtKB-UniRule"/>
</dbReference>
<feature type="binding site" evidence="11">
    <location>
        <begin position="99"/>
        <end position="106"/>
    </location>
    <ligand>
        <name>ATP</name>
        <dbReference type="ChEBI" id="CHEBI:30616"/>
    </ligand>
</feature>
<dbReference type="InterPro" id="IPR004504">
    <property type="entry name" value="DNA_repair_RadA"/>
</dbReference>
<dbReference type="PANTHER" id="PTHR32472:SF10">
    <property type="entry name" value="DNA REPAIR PROTEIN RADA-LIKE PROTEIN"/>
    <property type="match status" value="1"/>
</dbReference>
<dbReference type="GO" id="GO:0032259">
    <property type="term" value="P:methylation"/>
    <property type="evidence" value="ECO:0007669"/>
    <property type="project" value="UniProtKB-KW"/>
</dbReference>
<feature type="short sequence motif" description="RadA KNRFG motif" evidence="11">
    <location>
        <begin position="254"/>
        <end position="258"/>
    </location>
</feature>
<evidence type="ECO:0000313" key="15">
    <source>
        <dbReference type="EMBL" id="ACF14134.1"/>
    </source>
</evidence>
<keyword evidence="7 11" id="KW-0067">ATP-binding</keyword>
<comment type="domain">
    <text evidence="11">The middle region has homology to RecA with ATPase motifs including the RadA KNRFG motif, while the C-terminus is homologous to Lon protease.</text>
</comment>
<evidence type="ECO:0000256" key="6">
    <source>
        <dbReference type="ARBA" id="ARBA00022833"/>
    </source>
</evidence>
<dbReference type="PRINTS" id="PR01874">
    <property type="entry name" value="DNAREPAIRADA"/>
</dbReference>
<dbReference type="eggNOG" id="COG1066">
    <property type="taxonomic scope" value="Bacteria"/>
</dbReference>
<evidence type="ECO:0000256" key="4">
    <source>
        <dbReference type="ARBA" id="ARBA00022771"/>
    </source>
</evidence>
<accession>B3QT35</accession>
<evidence type="ECO:0000259" key="14">
    <source>
        <dbReference type="PROSITE" id="PS50162"/>
    </source>
</evidence>
<dbReference type="GO" id="GO:0008270">
    <property type="term" value="F:zinc ion binding"/>
    <property type="evidence" value="ECO:0007669"/>
    <property type="project" value="UniProtKB-KW"/>
</dbReference>
<name>B3QT35_CHLT3</name>
<evidence type="ECO:0000256" key="11">
    <source>
        <dbReference type="HAMAP-Rule" id="MF_01498"/>
    </source>
</evidence>
<organism evidence="15 16">
    <name type="scientific">Chloroherpeton thalassium (strain ATCC 35110 / GB-78)</name>
    <dbReference type="NCBI Taxonomy" id="517418"/>
    <lineage>
        <taxon>Bacteria</taxon>
        <taxon>Pseudomonadati</taxon>
        <taxon>Chlorobiota</taxon>
        <taxon>Chlorobiia</taxon>
        <taxon>Chlorobiales</taxon>
        <taxon>Chloroherpetonaceae</taxon>
        <taxon>Chloroherpeton</taxon>
    </lineage>
</organism>
<evidence type="ECO:0000256" key="3">
    <source>
        <dbReference type="ARBA" id="ARBA00022763"/>
    </source>
</evidence>
<gene>
    <name evidence="11" type="primary">radA</name>
    <name evidence="15" type="ordered locus">Ctha_1676</name>
</gene>
<dbReference type="InterPro" id="IPR003593">
    <property type="entry name" value="AAA+_ATPase"/>
</dbReference>
<dbReference type="GO" id="GO:0140664">
    <property type="term" value="F:ATP-dependent DNA damage sensor activity"/>
    <property type="evidence" value="ECO:0007669"/>
    <property type="project" value="InterPro"/>
</dbReference>
<dbReference type="Gene3D" id="3.40.50.300">
    <property type="entry name" value="P-loop containing nucleotide triphosphate hydrolases"/>
    <property type="match status" value="1"/>
</dbReference>
<dbReference type="PROSITE" id="PS50162">
    <property type="entry name" value="RECA_2"/>
    <property type="match status" value="1"/>
</dbReference>
<dbReference type="KEGG" id="cts:Ctha_1676"/>
<dbReference type="GO" id="GO:0005524">
    <property type="term" value="F:ATP binding"/>
    <property type="evidence" value="ECO:0007669"/>
    <property type="project" value="UniProtKB-UniRule"/>
</dbReference>
<keyword evidence="4 13" id="KW-0863">Zinc-finger</keyword>
<dbReference type="GO" id="GO:0016787">
    <property type="term" value="F:hydrolase activity"/>
    <property type="evidence" value="ECO:0007669"/>
    <property type="project" value="UniProtKB-KW"/>
</dbReference>
<dbReference type="InterPro" id="IPR020568">
    <property type="entry name" value="Ribosomal_Su5_D2-typ_SF"/>
</dbReference>
<dbReference type="GO" id="GO:0003684">
    <property type="term" value="F:damaged DNA binding"/>
    <property type="evidence" value="ECO:0007669"/>
    <property type="project" value="InterPro"/>
</dbReference>
<proteinExistence type="inferred from homology"/>
<dbReference type="Proteomes" id="UP000001208">
    <property type="component" value="Chromosome"/>
</dbReference>
<evidence type="ECO:0000256" key="2">
    <source>
        <dbReference type="ARBA" id="ARBA00022741"/>
    </source>
</evidence>
<feature type="domain" description="RecA family profile 1" evidence="14">
    <location>
        <begin position="70"/>
        <end position="217"/>
    </location>
</feature>
<evidence type="ECO:0000256" key="7">
    <source>
        <dbReference type="ARBA" id="ARBA00022840"/>
    </source>
</evidence>
<dbReference type="STRING" id="517418.Ctha_1676"/>
<evidence type="ECO:0000256" key="13">
    <source>
        <dbReference type="RuleBase" id="RU003555"/>
    </source>
</evidence>
<keyword evidence="1 11" id="KW-0479">Metal-binding</keyword>
<keyword evidence="15" id="KW-0808">Transferase</keyword>
<evidence type="ECO:0000313" key="16">
    <source>
        <dbReference type="Proteomes" id="UP000001208"/>
    </source>
</evidence>
<dbReference type="HOGENOM" id="CLU_018264_0_1_10"/>
<dbReference type="CDD" id="cd01121">
    <property type="entry name" value="RadA_SMS_N"/>
    <property type="match status" value="1"/>
</dbReference>
<dbReference type="HAMAP" id="MF_01498">
    <property type="entry name" value="RadA_bact"/>
    <property type="match status" value="1"/>
</dbReference>
<dbReference type="InterPro" id="IPR014721">
    <property type="entry name" value="Ribsml_uS5_D2-typ_fold_subgr"/>
</dbReference>
<dbReference type="RefSeq" id="WP_012500218.1">
    <property type="nucleotide sequence ID" value="NC_011026.1"/>
</dbReference>
<dbReference type="MEROPS" id="S16.A04"/>
<dbReference type="InterPro" id="IPR041166">
    <property type="entry name" value="Rubredoxin_2"/>
</dbReference>
<dbReference type="InterPro" id="IPR020588">
    <property type="entry name" value="RecA_ATP-bd"/>
</dbReference>
<keyword evidence="9 11" id="KW-0238">DNA-binding</keyword>
<keyword evidence="8 11" id="KW-0346">Stress response</keyword>